<evidence type="ECO:0000313" key="2">
    <source>
        <dbReference type="EnsemblPlants" id="OBART06G17550.1"/>
    </source>
</evidence>
<dbReference type="Proteomes" id="UP000026960">
    <property type="component" value="Chromosome 6"/>
</dbReference>
<dbReference type="HOGENOM" id="CLU_095131_0_0_1"/>
<feature type="compositionally biased region" description="Basic and acidic residues" evidence="1">
    <location>
        <begin position="61"/>
        <end position="77"/>
    </location>
</feature>
<evidence type="ECO:0000256" key="1">
    <source>
        <dbReference type="SAM" id="MobiDB-lite"/>
    </source>
</evidence>
<dbReference type="Gramene" id="OBART06G17550.1">
    <property type="protein sequence ID" value="OBART06G17550.1"/>
    <property type="gene ID" value="OBART06G17550"/>
</dbReference>
<dbReference type="EnsemblPlants" id="OBART06G17550.1">
    <property type="protein sequence ID" value="OBART06G17550.1"/>
    <property type="gene ID" value="OBART06G17550"/>
</dbReference>
<organism evidence="2">
    <name type="scientific">Oryza barthii</name>
    <dbReference type="NCBI Taxonomy" id="65489"/>
    <lineage>
        <taxon>Eukaryota</taxon>
        <taxon>Viridiplantae</taxon>
        <taxon>Streptophyta</taxon>
        <taxon>Embryophyta</taxon>
        <taxon>Tracheophyta</taxon>
        <taxon>Spermatophyta</taxon>
        <taxon>Magnoliopsida</taxon>
        <taxon>Liliopsida</taxon>
        <taxon>Poales</taxon>
        <taxon>Poaceae</taxon>
        <taxon>BOP clade</taxon>
        <taxon>Oryzoideae</taxon>
        <taxon>Oryzeae</taxon>
        <taxon>Oryzinae</taxon>
        <taxon>Oryza</taxon>
    </lineage>
</organism>
<name>A0A0D3GHI9_9ORYZ</name>
<proteinExistence type="predicted"/>
<reference evidence="2" key="1">
    <citation type="journal article" date="2009" name="Rice">
        <title>De Novo Next Generation Sequencing of Plant Genomes.</title>
        <authorList>
            <person name="Rounsley S."/>
            <person name="Marri P.R."/>
            <person name="Yu Y."/>
            <person name="He R."/>
            <person name="Sisneros N."/>
            <person name="Goicoechea J.L."/>
            <person name="Lee S.J."/>
            <person name="Angelova A."/>
            <person name="Kudrna D."/>
            <person name="Luo M."/>
            <person name="Affourtit J."/>
            <person name="Desany B."/>
            <person name="Knight J."/>
            <person name="Niazi F."/>
            <person name="Egholm M."/>
            <person name="Wing R.A."/>
        </authorList>
    </citation>
    <scope>NUCLEOTIDE SEQUENCE [LARGE SCALE GENOMIC DNA]</scope>
    <source>
        <strain evidence="2">cv. IRGC 105608</strain>
    </source>
</reference>
<dbReference type="AlphaFoldDB" id="A0A0D3GHI9"/>
<protein>
    <submittedName>
        <fullName evidence="2">Uncharacterized protein</fullName>
    </submittedName>
</protein>
<sequence>MVVVDGDDSTRRSWTVEEGANGDERKEILDSQINAGEGGHSDRWGRGETGGELLSEGSGEQDAHPLELIDERDDDRLGSLPRSGEGEATTELPRSRHRSSVLPLARRLLVREEAVRVVVTRGAPMGWSMGAREEAEPHAAARGRGRRALLVLSRVSVLLLLASVDTGVEEADEVDKAHTTDEENVDLTRMTEKCTTMACGMDPTNPKKNMVILCSEECLSSSSEKKLELARTSSLLEMTKNAYKVMVLTCAVSQGI</sequence>
<reference evidence="2" key="2">
    <citation type="submission" date="2015-03" db="UniProtKB">
        <authorList>
            <consortium name="EnsemblPlants"/>
        </authorList>
    </citation>
    <scope>IDENTIFICATION</scope>
</reference>
<evidence type="ECO:0000313" key="3">
    <source>
        <dbReference type="Proteomes" id="UP000026960"/>
    </source>
</evidence>
<dbReference type="PaxDb" id="65489-OBART06G17550.1"/>
<feature type="compositionally biased region" description="Low complexity" evidence="1">
    <location>
        <begin position="51"/>
        <end position="60"/>
    </location>
</feature>
<accession>A0A0D3GHI9</accession>
<keyword evidence="3" id="KW-1185">Reference proteome</keyword>
<feature type="region of interest" description="Disordered" evidence="1">
    <location>
        <begin position="1"/>
        <end position="98"/>
    </location>
</feature>